<proteinExistence type="predicted"/>
<accession>A0A550CQ14</accession>
<dbReference type="EMBL" id="VDMD01000003">
    <property type="protein sequence ID" value="TRM66890.1"/>
    <property type="molecule type" value="Genomic_DNA"/>
</dbReference>
<organism evidence="2 3">
    <name type="scientific">Schizophyllum amplum</name>
    <dbReference type="NCBI Taxonomy" id="97359"/>
    <lineage>
        <taxon>Eukaryota</taxon>
        <taxon>Fungi</taxon>
        <taxon>Dikarya</taxon>
        <taxon>Basidiomycota</taxon>
        <taxon>Agaricomycotina</taxon>
        <taxon>Agaricomycetes</taxon>
        <taxon>Agaricomycetidae</taxon>
        <taxon>Agaricales</taxon>
        <taxon>Schizophyllaceae</taxon>
        <taxon>Schizophyllum</taxon>
    </lineage>
</organism>
<feature type="compositionally biased region" description="Polar residues" evidence="1">
    <location>
        <begin position="54"/>
        <end position="78"/>
    </location>
</feature>
<comment type="caution">
    <text evidence="2">The sequence shown here is derived from an EMBL/GenBank/DDBJ whole genome shotgun (WGS) entry which is preliminary data.</text>
</comment>
<feature type="compositionally biased region" description="Low complexity" evidence="1">
    <location>
        <begin position="351"/>
        <end position="363"/>
    </location>
</feature>
<feature type="region of interest" description="Disordered" evidence="1">
    <location>
        <begin position="344"/>
        <end position="376"/>
    </location>
</feature>
<dbReference type="OrthoDB" id="2570975at2759"/>
<evidence type="ECO:0000256" key="1">
    <source>
        <dbReference type="SAM" id="MobiDB-lite"/>
    </source>
</evidence>
<dbReference type="AlphaFoldDB" id="A0A550CQ14"/>
<gene>
    <name evidence="2" type="ORF">BD626DRAFT_484114</name>
</gene>
<evidence type="ECO:0000313" key="3">
    <source>
        <dbReference type="Proteomes" id="UP000320762"/>
    </source>
</evidence>
<reference evidence="2 3" key="1">
    <citation type="journal article" date="2019" name="New Phytol.">
        <title>Comparative genomics reveals unique wood-decay strategies and fruiting body development in the Schizophyllaceae.</title>
        <authorList>
            <person name="Almasi E."/>
            <person name="Sahu N."/>
            <person name="Krizsan K."/>
            <person name="Balint B."/>
            <person name="Kovacs G.M."/>
            <person name="Kiss B."/>
            <person name="Cseklye J."/>
            <person name="Drula E."/>
            <person name="Henrissat B."/>
            <person name="Nagy I."/>
            <person name="Chovatia M."/>
            <person name="Adam C."/>
            <person name="LaButti K."/>
            <person name="Lipzen A."/>
            <person name="Riley R."/>
            <person name="Grigoriev I.V."/>
            <person name="Nagy L.G."/>
        </authorList>
    </citation>
    <scope>NUCLEOTIDE SEQUENCE [LARGE SCALE GENOMIC DNA]</scope>
    <source>
        <strain evidence="2 3">NL-1724</strain>
    </source>
</reference>
<protein>
    <submittedName>
        <fullName evidence="2">Uncharacterized protein</fullName>
    </submittedName>
</protein>
<feature type="region of interest" description="Disordered" evidence="1">
    <location>
        <begin position="1"/>
        <end position="78"/>
    </location>
</feature>
<evidence type="ECO:0000313" key="2">
    <source>
        <dbReference type="EMBL" id="TRM66890.1"/>
    </source>
</evidence>
<name>A0A550CQ14_9AGAR</name>
<dbReference type="Proteomes" id="UP000320762">
    <property type="component" value="Unassembled WGS sequence"/>
</dbReference>
<feature type="compositionally biased region" description="Basic and acidic residues" evidence="1">
    <location>
        <begin position="1"/>
        <end position="12"/>
    </location>
</feature>
<sequence length="376" mass="40280">MVLRTLKADTENKAPSGLRRSRADAQKRRRVRDRHAIGDAAKVAHKRTSLPKVMTTSGASGSSADQLHDQTQFRPSSPINDVEMADATAPTVPTTPVQLPRHLRRPRFPPVTEEALTAVGEVTNGPFVRSALDEMGEGMLRAAQSVHVPCSPSSSIPNELAVIVNSRAAPAPTHMLAVHGPPPPDNAPRKVQLLPIHASVLAAHCSRLPPFENVRENVIQSVPAALSLPVRPISLPVPAMFSLLLGYLYVRDVAGLLQALVPERLPPMAATDADFPINEIARRLAHRHPPSVLIAHVGRVHGLWQDTCALGINDDGLWAAMQLAWQVLLTAVAIGTRAREDMYPVQGGRDSVSPRPSASPRPACNGVASQPVPASP</sequence>
<keyword evidence="3" id="KW-1185">Reference proteome</keyword>